<dbReference type="Proteomes" id="UP000790709">
    <property type="component" value="Unassembled WGS sequence"/>
</dbReference>
<accession>A0ACB8B2M4</accession>
<keyword evidence="2" id="KW-1185">Reference proteome</keyword>
<organism evidence="1 2">
    <name type="scientific">Leucogyrophana mollusca</name>
    <dbReference type="NCBI Taxonomy" id="85980"/>
    <lineage>
        <taxon>Eukaryota</taxon>
        <taxon>Fungi</taxon>
        <taxon>Dikarya</taxon>
        <taxon>Basidiomycota</taxon>
        <taxon>Agaricomycotina</taxon>
        <taxon>Agaricomycetes</taxon>
        <taxon>Agaricomycetidae</taxon>
        <taxon>Boletales</taxon>
        <taxon>Boletales incertae sedis</taxon>
        <taxon>Leucogyrophana</taxon>
    </lineage>
</organism>
<evidence type="ECO:0000313" key="1">
    <source>
        <dbReference type="EMBL" id="KAH7919912.1"/>
    </source>
</evidence>
<evidence type="ECO:0000313" key="2">
    <source>
        <dbReference type="Proteomes" id="UP000790709"/>
    </source>
</evidence>
<proteinExistence type="predicted"/>
<sequence length="150" mass="17656">MQDPERELPLVLALLTSQSPDLLHKTVHRFYLPDASLSHPLCLVRPGPRSRERIEGVYQCYRILSPRTETHLNALFYDKERRVLFADVTQTFALRFSPFKAPSRLIVRLVFEKNESDGLLYIREHEDWFHPMDLTNFLLPPLTPLVRLFL</sequence>
<protein>
    <submittedName>
        <fullName evidence="1">Uncharacterized protein</fullName>
    </submittedName>
</protein>
<feature type="non-terminal residue" evidence="1">
    <location>
        <position position="150"/>
    </location>
</feature>
<reference evidence="1" key="1">
    <citation type="journal article" date="2021" name="New Phytol.">
        <title>Evolutionary innovations through gain and loss of genes in the ectomycorrhizal Boletales.</title>
        <authorList>
            <person name="Wu G."/>
            <person name="Miyauchi S."/>
            <person name="Morin E."/>
            <person name="Kuo A."/>
            <person name="Drula E."/>
            <person name="Varga T."/>
            <person name="Kohler A."/>
            <person name="Feng B."/>
            <person name="Cao Y."/>
            <person name="Lipzen A."/>
            <person name="Daum C."/>
            <person name="Hundley H."/>
            <person name="Pangilinan J."/>
            <person name="Johnson J."/>
            <person name="Barry K."/>
            <person name="LaButti K."/>
            <person name="Ng V."/>
            <person name="Ahrendt S."/>
            <person name="Min B."/>
            <person name="Choi I.G."/>
            <person name="Park H."/>
            <person name="Plett J.M."/>
            <person name="Magnuson J."/>
            <person name="Spatafora J.W."/>
            <person name="Nagy L.G."/>
            <person name="Henrissat B."/>
            <person name="Grigoriev I.V."/>
            <person name="Yang Z.L."/>
            <person name="Xu J."/>
            <person name="Martin F.M."/>
        </authorList>
    </citation>
    <scope>NUCLEOTIDE SEQUENCE</scope>
    <source>
        <strain evidence="1">KUC20120723A-06</strain>
    </source>
</reference>
<gene>
    <name evidence="1" type="ORF">BV22DRAFT_975862</name>
</gene>
<comment type="caution">
    <text evidence="1">The sequence shown here is derived from an EMBL/GenBank/DDBJ whole genome shotgun (WGS) entry which is preliminary data.</text>
</comment>
<dbReference type="EMBL" id="MU266619">
    <property type="protein sequence ID" value="KAH7919912.1"/>
    <property type="molecule type" value="Genomic_DNA"/>
</dbReference>
<name>A0ACB8B2M4_9AGAM</name>